<evidence type="ECO:0000259" key="1">
    <source>
        <dbReference type="PROSITE" id="PS51186"/>
    </source>
</evidence>
<dbReference type="EMBL" id="ML976757">
    <property type="protein sequence ID" value="KAF1965712.1"/>
    <property type="molecule type" value="Genomic_DNA"/>
</dbReference>
<reference evidence="2" key="1">
    <citation type="journal article" date="2020" name="Stud. Mycol.">
        <title>101 Dothideomycetes genomes: a test case for predicting lifestyles and emergence of pathogens.</title>
        <authorList>
            <person name="Haridas S."/>
            <person name="Albert R."/>
            <person name="Binder M."/>
            <person name="Bloem J."/>
            <person name="Labutti K."/>
            <person name="Salamov A."/>
            <person name="Andreopoulos B."/>
            <person name="Baker S."/>
            <person name="Barry K."/>
            <person name="Bills G."/>
            <person name="Bluhm B."/>
            <person name="Cannon C."/>
            <person name="Castanera R."/>
            <person name="Culley D."/>
            <person name="Daum C."/>
            <person name="Ezra D."/>
            <person name="Gonzalez J."/>
            <person name="Henrissat B."/>
            <person name="Kuo A."/>
            <person name="Liang C."/>
            <person name="Lipzen A."/>
            <person name="Lutzoni F."/>
            <person name="Magnuson J."/>
            <person name="Mondo S."/>
            <person name="Nolan M."/>
            <person name="Ohm R."/>
            <person name="Pangilinan J."/>
            <person name="Park H.-J."/>
            <person name="Ramirez L."/>
            <person name="Alfaro M."/>
            <person name="Sun H."/>
            <person name="Tritt A."/>
            <person name="Yoshinaga Y."/>
            <person name="Zwiers L.-H."/>
            <person name="Turgeon B."/>
            <person name="Goodwin S."/>
            <person name="Spatafora J."/>
            <person name="Crous P."/>
            <person name="Grigoriev I."/>
        </authorList>
    </citation>
    <scope>NUCLEOTIDE SEQUENCE</scope>
    <source>
        <strain evidence="2">CBS 107.79</strain>
    </source>
</reference>
<dbReference type="InterPro" id="IPR016181">
    <property type="entry name" value="Acyl_CoA_acyltransferase"/>
</dbReference>
<keyword evidence="2" id="KW-0808">Transferase</keyword>
<organism evidence="2 3">
    <name type="scientific">Bimuria novae-zelandiae CBS 107.79</name>
    <dbReference type="NCBI Taxonomy" id="1447943"/>
    <lineage>
        <taxon>Eukaryota</taxon>
        <taxon>Fungi</taxon>
        <taxon>Dikarya</taxon>
        <taxon>Ascomycota</taxon>
        <taxon>Pezizomycotina</taxon>
        <taxon>Dothideomycetes</taxon>
        <taxon>Pleosporomycetidae</taxon>
        <taxon>Pleosporales</taxon>
        <taxon>Massarineae</taxon>
        <taxon>Didymosphaeriaceae</taxon>
        <taxon>Bimuria</taxon>
    </lineage>
</organism>
<sequence length="188" mass="20756">MTSNIELKFQVAVPEDANRIAHLVQAAFRAEDNGASWIGPDVALNRSFTMTSEEVLSTINNPNAACIMVTTSEDILVGVMAAIKRSDKLARLANLAVDQRYQRGGLGRRVLAHAEEYVQKKWGVEKIGLNALSTRSLLIEWYESRGYVRTGDKSPFAVERLEELGLSKDLHFVEMEKFVGGGKTGESV</sequence>
<dbReference type="PANTHER" id="PTHR43617">
    <property type="entry name" value="L-AMINO ACID N-ACETYLTRANSFERASE"/>
    <property type="match status" value="1"/>
</dbReference>
<keyword evidence="3" id="KW-1185">Reference proteome</keyword>
<dbReference type="SUPFAM" id="SSF55729">
    <property type="entry name" value="Acyl-CoA N-acyltransferases (Nat)"/>
    <property type="match status" value="1"/>
</dbReference>
<evidence type="ECO:0000313" key="3">
    <source>
        <dbReference type="Proteomes" id="UP000800036"/>
    </source>
</evidence>
<dbReference type="PROSITE" id="PS51186">
    <property type="entry name" value="GNAT"/>
    <property type="match status" value="1"/>
</dbReference>
<dbReference type="AlphaFoldDB" id="A0A6A5UPK1"/>
<protein>
    <submittedName>
        <fullName evidence="2">Acetyltransferase</fullName>
    </submittedName>
</protein>
<dbReference type="InterPro" id="IPR000182">
    <property type="entry name" value="GNAT_dom"/>
</dbReference>
<dbReference type="OrthoDB" id="5689at2759"/>
<dbReference type="InterPro" id="IPR050276">
    <property type="entry name" value="MshD_Acetyltransferase"/>
</dbReference>
<gene>
    <name evidence="2" type="ORF">BU23DRAFT_560849</name>
</gene>
<name>A0A6A5UPK1_9PLEO</name>
<dbReference type="PANTHER" id="PTHR43617:SF9">
    <property type="entry name" value="GNAT FAMILY ACETYLTRANSFERASE"/>
    <property type="match status" value="1"/>
</dbReference>
<dbReference type="Gene3D" id="3.40.630.30">
    <property type="match status" value="1"/>
</dbReference>
<dbReference type="Proteomes" id="UP000800036">
    <property type="component" value="Unassembled WGS sequence"/>
</dbReference>
<evidence type="ECO:0000313" key="2">
    <source>
        <dbReference type="EMBL" id="KAF1965712.1"/>
    </source>
</evidence>
<proteinExistence type="predicted"/>
<dbReference type="CDD" id="cd04301">
    <property type="entry name" value="NAT_SF"/>
    <property type="match status" value="1"/>
</dbReference>
<feature type="domain" description="N-acetyltransferase" evidence="1">
    <location>
        <begin position="7"/>
        <end position="180"/>
    </location>
</feature>
<dbReference type="Pfam" id="PF00583">
    <property type="entry name" value="Acetyltransf_1"/>
    <property type="match status" value="1"/>
</dbReference>
<accession>A0A6A5UPK1</accession>
<dbReference type="GO" id="GO:0016747">
    <property type="term" value="F:acyltransferase activity, transferring groups other than amino-acyl groups"/>
    <property type="evidence" value="ECO:0007669"/>
    <property type="project" value="InterPro"/>
</dbReference>